<evidence type="ECO:0000313" key="5">
    <source>
        <dbReference type="Proteomes" id="UP000825179"/>
    </source>
</evidence>
<dbReference type="KEGG" id="cthu:HUR95_04830"/>
<sequence length="169" mass="18391">MSRLKGMKTWGLTALALLILGGWMLAVSGFFATETSRSGSGEPQPDSLEAIEVEYETVLNQDIQAATQVHLPADIQSWLEQNGKTEYQGLKQADGGTYILIARGESASSGYGIEPVRVQAQGHKLIVEAVYTDPKPGDMYLTVITYPVLLLKVEGKYEEAEFHVSEPSA</sequence>
<dbReference type="EMBL" id="AFCE01000105">
    <property type="protein sequence ID" value="EGL83444.1"/>
    <property type="molecule type" value="Genomic_DNA"/>
</dbReference>
<evidence type="ECO:0000313" key="4">
    <source>
        <dbReference type="Proteomes" id="UP000010716"/>
    </source>
</evidence>
<name>F5L5E5_CALTT</name>
<dbReference type="Pfam" id="PF14343">
    <property type="entry name" value="PrcB_C"/>
    <property type="match status" value="1"/>
</dbReference>
<proteinExistence type="predicted"/>
<dbReference type="RefSeq" id="WP_007503712.1">
    <property type="nucleotide sequence ID" value="NZ_AFCE01000105.1"/>
</dbReference>
<feature type="domain" description="PrcB C-terminal" evidence="1">
    <location>
        <begin position="97"/>
        <end position="154"/>
    </location>
</feature>
<evidence type="ECO:0000313" key="3">
    <source>
        <dbReference type="EMBL" id="QZT34667.1"/>
    </source>
</evidence>
<dbReference type="EMBL" id="CP082237">
    <property type="protein sequence ID" value="QZT34667.1"/>
    <property type="molecule type" value="Genomic_DNA"/>
</dbReference>
<keyword evidence="5" id="KW-1185">Reference proteome</keyword>
<organism evidence="2 4">
    <name type="scientific">Caldalkalibacillus thermarum (strain TA2.A1)</name>
    <dbReference type="NCBI Taxonomy" id="986075"/>
    <lineage>
        <taxon>Bacteria</taxon>
        <taxon>Bacillati</taxon>
        <taxon>Bacillota</taxon>
        <taxon>Bacilli</taxon>
        <taxon>Bacillales</taxon>
        <taxon>Bacillaceae</taxon>
        <taxon>Caldalkalibacillus</taxon>
    </lineage>
</organism>
<protein>
    <submittedName>
        <fullName evidence="3">Protease complex subunit PrcB family protein</fullName>
    </submittedName>
</protein>
<keyword evidence="3" id="KW-0645">Protease</keyword>
<dbReference type="OrthoDB" id="2781053at2"/>
<accession>F5L5E5</accession>
<reference evidence="3 5" key="2">
    <citation type="journal article" date="2020" name="Extremophiles">
        <title>Genomic analysis of Caldalkalibacillus thermarum TA2.A1 reveals aerobic alkaliphilic metabolism and evolutionary hallmarks linking alkaliphilic bacteria and plant life.</title>
        <authorList>
            <person name="de Jong S.I."/>
            <person name="van den Broek M.A."/>
            <person name="Merkel A.Y."/>
            <person name="de la Torre Cortes P."/>
            <person name="Kalamorz F."/>
            <person name="Cook G.M."/>
            <person name="van Loosdrecht M.C.M."/>
            <person name="McMillan D.G.G."/>
        </authorList>
    </citation>
    <scope>NUCLEOTIDE SEQUENCE [LARGE SCALE GENOMIC DNA]</scope>
    <source>
        <strain evidence="3 5">TA2.A1</strain>
    </source>
</reference>
<evidence type="ECO:0000259" key="1">
    <source>
        <dbReference type="Pfam" id="PF14343"/>
    </source>
</evidence>
<gene>
    <name evidence="2" type="ORF">CathTA2_1008</name>
    <name evidence="3" type="ORF">HUR95_04830</name>
</gene>
<dbReference type="Proteomes" id="UP000825179">
    <property type="component" value="Chromosome"/>
</dbReference>
<dbReference type="GO" id="GO:0006508">
    <property type="term" value="P:proteolysis"/>
    <property type="evidence" value="ECO:0007669"/>
    <property type="project" value="UniProtKB-KW"/>
</dbReference>
<keyword evidence="3" id="KW-0378">Hydrolase</keyword>
<reference evidence="3" key="3">
    <citation type="submission" date="2021-08" db="EMBL/GenBank/DDBJ databases">
        <authorList>
            <person name="de Jong S."/>
            <person name="van den Broek M."/>
            <person name="Merkel A."/>
            <person name="de la Torre Cortes P."/>
            <person name="Kalamorz F."/>
            <person name="Cook G."/>
            <person name="van Loosdrecht M."/>
            <person name="McMillan D."/>
        </authorList>
    </citation>
    <scope>NUCLEOTIDE SEQUENCE</scope>
    <source>
        <strain evidence="3">TA2.A1</strain>
    </source>
</reference>
<dbReference type="Proteomes" id="UP000010716">
    <property type="component" value="Unassembled WGS sequence"/>
</dbReference>
<dbReference type="AlphaFoldDB" id="F5L5E5"/>
<reference evidence="2 4" key="1">
    <citation type="journal article" date="2011" name="J. Bacteriol.">
        <title>Draft genome sequence of the thermoalkaliphilic Caldalkalibacillus thermarum strain TA2.A1.</title>
        <authorList>
            <person name="Kalamorz F."/>
            <person name="Keis S."/>
            <person name="McMillan D.G."/>
            <person name="Olsson K."/>
            <person name="Stanton J.A."/>
            <person name="Stockwell P."/>
            <person name="Black M.A."/>
            <person name="Klingeman D.M."/>
            <person name="Land M.L."/>
            <person name="Han C.S."/>
            <person name="Martin S.L."/>
            <person name="Becher S.A."/>
            <person name="Peddie C.J."/>
            <person name="Morgan H.W."/>
            <person name="Matthies D."/>
            <person name="Preiss L."/>
            <person name="Meier T."/>
            <person name="Brown S.D."/>
            <person name="Cook G.M."/>
        </authorList>
    </citation>
    <scope>NUCLEOTIDE SEQUENCE [LARGE SCALE GENOMIC DNA]</scope>
    <source>
        <strain evidence="2 4">TA2.A1</strain>
    </source>
</reference>
<dbReference type="InterPro" id="IPR025748">
    <property type="entry name" value="PrcB_C_dom"/>
</dbReference>
<dbReference type="GO" id="GO:0008233">
    <property type="term" value="F:peptidase activity"/>
    <property type="evidence" value="ECO:0007669"/>
    <property type="project" value="UniProtKB-KW"/>
</dbReference>
<evidence type="ECO:0000313" key="2">
    <source>
        <dbReference type="EMBL" id="EGL83444.1"/>
    </source>
</evidence>